<dbReference type="RefSeq" id="XP_007400118.1">
    <property type="nucleotide sequence ID" value="XM_007400056.1"/>
</dbReference>
<protein>
    <submittedName>
        <fullName evidence="1">Uncharacterized protein</fullName>
    </submittedName>
</protein>
<evidence type="ECO:0000313" key="1">
    <source>
        <dbReference type="EMBL" id="EKM50953.1"/>
    </source>
</evidence>
<organism evidence="1 2">
    <name type="scientific">Phanerochaete carnosa (strain HHB-10118-sp)</name>
    <name type="common">White-rot fungus</name>
    <name type="synonym">Peniophora carnosa</name>
    <dbReference type="NCBI Taxonomy" id="650164"/>
    <lineage>
        <taxon>Eukaryota</taxon>
        <taxon>Fungi</taxon>
        <taxon>Dikarya</taxon>
        <taxon>Basidiomycota</taxon>
        <taxon>Agaricomycotina</taxon>
        <taxon>Agaricomycetes</taxon>
        <taxon>Polyporales</taxon>
        <taxon>Phanerochaetaceae</taxon>
        <taxon>Phanerochaete</taxon>
    </lineage>
</organism>
<feature type="non-terminal residue" evidence="1">
    <location>
        <position position="1"/>
    </location>
</feature>
<gene>
    <name evidence="1" type="ORF">PHACADRAFT_262855</name>
</gene>
<dbReference type="HOGENOM" id="CLU_2197857_0_0_1"/>
<dbReference type="KEGG" id="pco:PHACADRAFT_262855"/>
<proteinExistence type="predicted"/>
<keyword evidence="2" id="KW-1185">Reference proteome</keyword>
<name>K5VI67_PHACS</name>
<reference evidence="1 2" key="1">
    <citation type="journal article" date="2012" name="BMC Genomics">
        <title>Comparative genomics of the white-rot fungi, Phanerochaete carnosa and P. chrysosporium, to elucidate the genetic basis of the distinct wood types they colonize.</title>
        <authorList>
            <person name="Suzuki H."/>
            <person name="MacDonald J."/>
            <person name="Syed K."/>
            <person name="Salamov A."/>
            <person name="Hori C."/>
            <person name="Aerts A."/>
            <person name="Henrissat B."/>
            <person name="Wiebenga A."/>
            <person name="vanKuyk P.A."/>
            <person name="Barry K."/>
            <person name="Lindquist E."/>
            <person name="LaButti K."/>
            <person name="Lapidus A."/>
            <person name="Lucas S."/>
            <person name="Coutinho P."/>
            <person name="Gong Y."/>
            <person name="Samejima M."/>
            <person name="Mahadevan R."/>
            <person name="Abou-Zaid M."/>
            <person name="de Vries R.P."/>
            <person name="Igarashi K."/>
            <person name="Yadav J.S."/>
            <person name="Grigoriev I.V."/>
            <person name="Master E.R."/>
        </authorList>
    </citation>
    <scope>NUCLEOTIDE SEQUENCE [LARGE SCALE GENOMIC DNA]</scope>
    <source>
        <strain evidence="1 2">HHB-10118-sp</strain>
    </source>
</reference>
<dbReference type="InParanoid" id="K5VI67"/>
<dbReference type="GeneID" id="18918399"/>
<dbReference type="AlphaFoldDB" id="K5VI67"/>
<accession>K5VI67</accession>
<dbReference type="EMBL" id="JH930477">
    <property type="protein sequence ID" value="EKM50953.1"/>
    <property type="molecule type" value="Genomic_DNA"/>
</dbReference>
<sequence length="108" mass="12040">MLATLVNPPADFGRIYARRGQLSPPNALARTSGSHRFSITSRISTRWSTCLTFEAGALDHVYQSRSTQVPEEAEAFLTLFKMLSCSAEKLVPEGEKVTWYSCARLSLR</sequence>
<evidence type="ECO:0000313" key="2">
    <source>
        <dbReference type="Proteomes" id="UP000008370"/>
    </source>
</evidence>
<dbReference type="Proteomes" id="UP000008370">
    <property type="component" value="Unassembled WGS sequence"/>
</dbReference>